<dbReference type="Pfam" id="PF13416">
    <property type="entry name" value="SBP_bac_8"/>
    <property type="match status" value="1"/>
</dbReference>
<dbReference type="Proteomes" id="UP001501736">
    <property type="component" value="Unassembled WGS sequence"/>
</dbReference>
<comment type="caution">
    <text evidence="2">The sequence shown here is derived from an EMBL/GenBank/DDBJ whole genome shotgun (WGS) entry which is preliminary data.</text>
</comment>
<sequence length="428" mass="46529">MTTFSRLSKIVALTSVSAVALTACGGDADGGGGGGDDVSLRFTWWGSDSRHETTQKIIDNFNEEHPNITVEGEYGDWAGYWDQLATQTAADDSPDIIQMDMKYLREYADRGALLDLSGVDTSTFDESIVENGSTEDGLFGVTTGINSLAIVANPELFEEAGVEMPDDTTWTWEDYAEISAELSEKLPEGSYGSSQPNEPGSFQVWLRQQGKHLTTQEGELGFEAADAAEYLSYWQDRVDEGGLPPASVISENQSTGPDQALMGQGNSALAPWWTNQISALTGASGVDLELLRFPSESGSAEDNGMWYKSSMLMSVSAATDHPEEAQEFVDYFVNSEESAQLNLVDRGLPANEEVRETVIPELDGADQRSAEFVESIGPELGEPEPVPAPGFSALQDIMFRYETEVFFGRQAPEEAAEQMIAEMESEMS</sequence>
<proteinExistence type="predicted"/>
<gene>
    <name evidence="2" type="ORF">GCM10020260_09610</name>
</gene>
<dbReference type="PANTHER" id="PTHR43649:SF11">
    <property type="entry name" value="ABC TRANSPORTER SUBSTRATE-BINDING PROTEIN YESO-RELATED"/>
    <property type="match status" value="1"/>
</dbReference>
<evidence type="ECO:0000256" key="1">
    <source>
        <dbReference type="SAM" id="SignalP"/>
    </source>
</evidence>
<dbReference type="InterPro" id="IPR006059">
    <property type="entry name" value="SBP"/>
</dbReference>
<evidence type="ECO:0000313" key="2">
    <source>
        <dbReference type="EMBL" id="GAA3282482.1"/>
    </source>
</evidence>
<feature type="chain" id="PRO_5045824742" evidence="1">
    <location>
        <begin position="21"/>
        <end position="428"/>
    </location>
</feature>
<dbReference type="EMBL" id="BAAAYG010000003">
    <property type="protein sequence ID" value="GAA3282482.1"/>
    <property type="molecule type" value="Genomic_DNA"/>
</dbReference>
<dbReference type="RefSeq" id="WP_344718732.1">
    <property type="nucleotide sequence ID" value="NZ_BAAAYG010000003.1"/>
</dbReference>
<keyword evidence="1" id="KW-0732">Signal</keyword>
<dbReference type="PROSITE" id="PS51257">
    <property type="entry name" value="PROKAR_LIPOPROTEIN"/>
    <property type="match status" value="1"/>
</dbReference>
<evidence type="ECO:0000313" key="3">
    <source>
        <dbReference type="Proteomes" id="UP001501736"/>
    </source>
</evidence>
<protein>
    <submittedName>
        <fullName evidence="2">Extracellular solute-binding protein</fullName>
    </submittedName>
</protein>
<keyword evidence="3" id="KW-1185">Reference proteome</keyword>
<accession>A0ABP6RAZ7</accession>
<dbReference type="InterPro" id="IPR050490">
    <property type="entry name" value="Bact_solute-bd_prot1"/>
</dbReference>
<reference evidence="3" key="1">
    <citation type="journal article" date="2019" name="Int. J. Syst. Evol. Microbiol.">
        <title>The Global Catalogue of Microorganisms (GCM) 10K type strain sequencing project: providing services to taxonomists for standard genome sequencing and annotation.</title>
        <authorList>
            <consortium name="The Broad Institute Genomics Platform"/>
            <consortium name="The Broad Institute Genome Sequencing Center for Infectious Disease"/>
            <person name="Wu L."/>
            <person name="Ma J."/>
        </authorList>
    </citation>
    <scope>NUCLEOTIDE SEQUENCE [LARGE SCALE GENOMIC DNA]</scope>
    <source>
        <strain evidence="3">JCM 11483</strain>
    </source>
</reference>
<organism evidence="2 3">
    <name type="scientific">Nesterenkonia halobia</name>
    <dbReference type="NCBI Taxonomy" id="37922"/>
    <lineage>
        <taxon>Bacteria</taxon>
        <taxon>Bacillati</taxon>
        <taxon>Actinomycetota</taxon>
        <taxon>Actinomycetes</taxon>
        <taxon>Micrococcales</taxon>
        <taxon>Micrococcaceae</taxon>
        <taxon>Nesterenkonia</taxon>
    </lineage>
</organism>
<dbReference type="PANTHER" id="PTHR43649">
    <property type="entry name" value="ARABINOSE-BINDING PROTEIN-RELATED"/>
    <property type="match status" value="1"/>
</dbReference>
<name>A0ABP6RAZ7_9MICC</name>
<dbReference type="Gene3D" id="3.40.190.10">
    <property type="entry name" value="Periplasmic binding protein-like II"/>
    <property type="match status" value="2"/>
</dbReference>
<feature type="signal peptide" evidence="1">
    <location>
        <begin position="1"/>
        <end position="20"/>
    </location>
</feature>
<dbReference type="SUPFAM" id="SSF53850">
    <property type="entry name" value="Periplasmic binding protein-like II"/>
    <property type="match status" value="1"/>
</dbReference>